<keyword evidence="3" id="KW-1185">Reference proteome</keyword>
<sequence>MTFVMIHPGTQKFKNPPASTDKNPQSGTIPSSASSSESSAVPRSESQSGTQKTELSYLEILAAEQKAREARRNSPDSC</sequence>
<evidence type="ECO:0000313" key="2">
    <source>
        <dbReference type="EMBL" id="CCX31857.1"/>
    </source>
</evidence>
<accession>U4LJY4</accession>
<feature type="compositionally biased region" description="Polar residues" evidence="1">
    <location>
        <begin position="17"/>
        <end position="29"/>
    </location>
</feature>
<organism evidence="2 3">
    <name type="scientific">Pyronema omphalodes (strain CBS 100304)</name>
    <name type="common">Pyronema confluens</name>
    <dbReference type="NCBI Taxonomy" id="1076935"/>
    <lineage>
        <taxon>Eukaryota</taxon>
        <taxon>Fungi</taxon>
        <taxon>Dikarya</taxon>
        <taxon>Ascomycota</taxon>
        <taxon>Pezizomycotina</taxon>
        <taxon>Pezizomycetes</taxon>
        <taxon>Pezizales</taxon>
        <taxon>Pyronemataceae</taxon>
        <taxon>Pyronema</taxon>
    </lineage>
</organism>
<dbReference type="AlphaFoldDB" id="U4LJY4"/>
<feature type="region of interest" description="Disordered" evidence="1">
    <location>
        <begin position="1"/>
        <end position="57"/>
    </location>
</feature>
<proteinExistence type="predicted"/>
<dbReference type="Proteomes" id="UP000018144">
    <property type="component" value="Unassembled WGS sequence"/>
</dbReference>
<gene>
    <name evidence="2" type="ORF">PCON_11527</name>
</gene>
<protein>
    <submittedName>
        <fullName evidence="2">Uncharacterized protein</fullName>
    </submittedName>
</protein>
<evidence type="ECO:0000313" key="3">
    <source>
        <dbReference type="Proteomes" id="UP000018144"/>
    </source>
</evidence>
<feature type="compositionally biased region" description="Low complexity" evidence="1">
    <location>
        <begin position="30"/>
        <end position="48"/>
    </location>
</feature>
<dbReference type="EMBL" id="HF935655">
    <property type="protein sequence ID" value="CCX31857.1"/>
    <property type="molecule type" value="Genomic_DNA"/>
</dbReference>
<reference evidence="2 3" key="1">
    <citation type="journal article" date="2013" name="PLoS Genet.">
        <title>The genome and development-dependent transcriptomes of Pyronema confluens: a window into fungal evolution.</title>
        <authorList>
            <person name="Traeger S."/>
            <person name="Altegoer F."/>
            <person name="Freitag M."/>
            <person name="Gabaldon T."/>
            <person name="Kempken F."/>
            <person name="Kumar A."/>
            <person name="Marcet-Houben M."/>
            <person name="Poggeler S."/>
            <person name="Stajich J.E."/>
            <person name="Nowrousian M."/>
        </authorList>
    </citation>
    <scope>NUCLEOTIDE SEQUENCE [LARGE SCALE GENOMIC DNA]</scope>
    <source>
        <strain evidence="3">CBS 100304</strain>
        <tissue evidence="2">Vegetative mycelium</tissue>
    </source>
</reference>
<evidence type="ECO:0000256" key="1">
    <source>
        <dbReference type="SAM" id="MobiDB-lite"/>
    </source>
</evidence>
<name>U4LJY4_PYROM</name>